<dbReference type="KEGG" id="scy:SCATT_p11210"/>
<dbReference type="KEGG" id="sct:SCAT_p0621"/>
<feature type="domain" description="CASTOR ACT" evidence="1">
    <location>
        <begin position="50"/>
        <end position="111"/>
    </location>
</feature>
<dbReference type="Proteomes" id="UP000007842">
    <property type="component" value="Plasmid pSCATT"/>
</dbReference>
<organism evidence="2 3">
    <name type="scientific">Streptantibioticus cattleyicolor (strain ATCC 35852 / DSM 46488 / JCM 4925 / NBRC 14057 / NRRL 8057)</name>
    <name type="common">Streptomyces cattleya</name>
    <dbReference type="NCBI Taxonomy" id="1003195"/>
    <lineage>
        <taxon>Bacteria</taxon>
        <taxon>Bacillati</taxon>
        <taxon>Actinomycetota</taxon>
        <taxon>Actinomycetes</taxon>
        <taxon>Kitasatosporales</taxon>
        <taxon>Streptomycetaceae</taxon>
        <taxon>Streptantibioticus</taxon>
    </lineage>
</organism>
<keyword evidence="3" id="KW-1185">Reference proteome</keyword>
<keyword evidence="2" id="KW-0614">Plasmid</keyword>
<dbReference type="RefSeq" id="WP_014151076.1">
    <property type="nucleotide sequence ID" value="NC_016113.1"/>
</dbReference>
<proteinExistence type="predicted"/>
<accession>F8JMK3</accession>
<evidence type="ECO:0000313" key="2">
    <source>
        <dbReference type="EMBL" id="AEW99314.1"/>
    </source>
</evidence>
<evidence type="ECO:0000313" key="3">
    <source>
        <dbReference type="Proteomes" id="UP000007842"/>
    </source>
</evidence>
<dbReference type="EMBL" id="CP003229">
    <property type="protein sequence ID" value="AEW99314.1"/>
    <property type="molecule type" value="Genomic_DNA"/>
</dbReference>
<dbReference type="HOGENOM" id="CLU_130568_1_0_11"/>
<dbReference type="Gene3D" id="3.30.2130.10">
    <property type="entry name" value="VC0802-like"/>
    <property type="match status" value="1"/>
</dbReference>
<dbReference type="OrthoDB" id="5615858at2"/>
<evidence type="ECO:0000259" key="1">
    <source>
        <dbReference type="Pfam" id="PF13840"/>
    </source>
</evidence>
<gene>
    <name evidence="2" type="ordered locus">SCATT_p11210</name>
</gene>
<dbReference type="InterPro" id="IPR045865">
    <property type="entry name" value="ACT-like_dom_sf"/>
</dbReference>
<dbReference type="Pfam" id="PF13840">
    <property type="entry name" value="ACT_7"/>
    <property type="match status" value="1"/>
</dbReference>
<name>F8JMK3_STREN</name>
<dbReference type="SUPFAM" id="SSF55021">
    <property type="entry name" value="ACT-like"/>
    <property type="match status" value="1"/>
</dbReference>
<dbReference type="InterPro" id="IPR027795">
    <property type="entry name" value="CASTOR_ACT_dom"/>
</dbReference>
<accession>G8XEP1</accession>
<geneLocation type="plasmid" evidence="2 3">
    <name>pSCATT</name>
</geneLocation>
<dbReference type="PATRIC" id="fig|1003195.11.peg.600"/>
<sequence>MTAAAPQRLRVLPGGWTVRHLPSGTPVPDEAWLAVVRAPEGLTVVAPGGPDGWRALYAGESAHGVDAPGMLAALTGPLAAAGVPVFVVSTYHADLVLVPGDRLAVACAALRAAGHTVRT</sequence>
<protein>
    <recommendedName>
        <fullName evidence="1">CASTOR ACT domain-containing protein</fullName>
    </recommendedName>
</protein>
<reference evidence="3" key="1">
    <citation type="submission" date="2011-12" db="EMBL/GenBank/DDBJ databases">
        <title>Complete genome sequence of Streptomyces cattleya strain DSM 46488.</title>
        <authorList>
            <person name="Ou H.-Y."/>
            <person name="Li P."/>
            <person name="Zhao C."/>
            <person name="O'Hagan D."/>
            <person name="Deng Z."/>
        </authorList>
    </citation>
    <scope>NUCLEOTIDE SEQUENCE [LARGE SCALE GENOMIC DNA]</scope>
    <source>
        <strain evidence="3">ATCC 35852 / DSM 46488 / JCM 4925 / NBRC 14057 / NRRL 8057</strain>
        <plasmid evidence="3">Plasmid pSCATT</plasmid>
    </source>
</reference>
<dbReference type="AlphaFoldDB" id="F8JMK3"/>